<reference evidence="1 2" key="1">
    <citation type="journal article" date="2018" name="Sci. Rep.">
        <title>Genomic signatures of local adaptation to the degree of environmental predictability in rotifers.</title>
        <authorList>
            <person name="Franch-Gras L."/>
            <person name="Hahn C."/>
            <person name="Garcia-Roger E.M."/>
            <person name="Carmona M.J."/>
            <person name="Serra M."/>
            <person name="Gomez A."/>
        </authorList>
    </citation>
    <scope>NUCLEOTIDE SEQUENCE [LARGE SCALE GENOMIC DNA]</scope>
    <source>
        <strain evidence="1">HYR1</strain>
    </source>
</reference>
<evidence type="ECO:0000313" key="2">
    <source>
        <dbReference type="Proteomes" id="UP000276133"/>
    </source>
</evidence>
<sequence>MLPENLKYKGMIKTASSSHKRCFICRVSKPKWPLRRLIKPSRSISMMLNSILERKIVFIKYVALLNEWRSIKSYFCNCMSGRKVVGCCVHVTTALCFLAFDRFRKIKIKGNHLKKIFIDTESNGKTNEPNYVRVERKKKGKFD</sequence>
<evidence type="ECO:0000313" key="1">
    <source>
        <dbReference type="EMBL" id="RNA41072.1"/>
    </source>
</evidence>
<dbReference type="AlphaFoldDB" id="A0A3M7SZ83"/>
<accession>A0A3M7SZ83</accession>
<comment type="caution">
    <text evidence="1">The sequence shown here is derived from an EMBL/GenBank/DDBJ whole genome shotgun (WGS) entry which is preliminary data.</text>
</comment>
<protein>
    <recommendedName>
        <fullName evidence="3">SWIM-type domain-containing protein</fullName>
    </recommendedName>
</protein>
<organism evidence="1 2">
    <name type="scientific">Brachionus plicatilis</name>
    <name type="common">Marine rotifer</name>
    <name type="synonym">Brachionus muelleri</name>
    <dbReference type="NCBI Taxonomy" id="10195"/>
    <lineage>
        <taxon>Eukaryota</taxon>
        <taxon>Metazoa</taxon>
        <taxon>Spiralia</taxon>
        <taxon>Gnathifera</taxon>
        <taxon>Rotifera</taxon>
        <taxon>Eurotatoria</taxon>
        <taxon>Monogononta</taxon>
        <taxon>Pseudotrocha</taxon>
        <taxon>Ploima</taxon>
        <taxon>Brachionidae</taxon>
        <taxon>Brachionus</taxon>
    </lineage>
</organism>
<evidence type="ECO:0008006" key="3">
    <source>
        <dbReference type="Google" id="ProtNLM"/>
    </source>
</evidence>
<name>A0A3M7SZ83_BRAPC</name>
<proteinExistence type="predicted"/>
<gene>
    <name evidence="1" type="ORF">BpHYR1_035073</name>
</gene>
<dbReference type="EMBL" id="REGN01000561">
    <property type="protein sequence ID" value="RNA41072.1"/>
    <property type="molecule type" value="Genomic_DNA"/>
</dbReference>
<dbReference type="OrthoDB" id="10046738at2759"/>
<dbReference type="Proteomes" id="UP000276133">
    <property type="component" value="Unassembled WGS sequence"/>
</dbReference>
<keyword evidence="2" id="KW-1185">Reference proteome</keyword>